<proteinExistence type="predicted"/>
<protein>
    <submittedName>
        <fullName evidence="1">Uncharacterized protein</fullName>
    </submittedName>
</protein>
<evidence type="ECO:0000313" key="2">
    <source>
        <dbReference type="Proteomes" id="UP001465976"/>
    </source>
</evidence>
<feature type="non-terminal residue" evidence="1">
    <location>
        <position position="64"/>
    </location>
</feature>
<dbReference type="Proteomes" id="UP001465976">
    <property type="component" value="Unassembled WGS sequence"/>
</dbReference>
<gene>
    <name evidence="1" type="ORF">V5O48_019169</name>
</gene>
<dbReference type="EMBL" id="JBAHYK010004262">
    <property type="protein sequence ID" value="KAL0562909.1"/>
    <property type="molecule type" value="Genomic_DNA"/>
</dbReference>
<comment type="caution">
    <text evidence="1">The sequence shown here is derived from an EMBL/GenBank/DDBJ whole genome shotgun (WGS) entry which is preliminary data.</text>
</comment>
<evidence type="ECO:0000313" key="1">
    <source>
        <dbReference type="EMBL" id="KAL0562909.1"/>
    </source>
</evidence>
<organism evidence="1 2">
    <name type="scientific">Marasmius crinis-equi</name>
    <dbReference type="NCBI Taxonomy" id="585013"/>
    <lineage>
        <taxon>Eukaryota</taxon>
        <taxon>Fungi</taxon>
        <taxon>Dikarya</taxon>
        <taxon>Basidiomycota</taxon>
        <taxon>Agaricomycotina</taxon>
        <taxon>Agaricomycetes</taxon>
        <taxon>Agaricomycetidae</taxon>
        <taxon>Agaricales</taxon>
        <taxon>Marasmiineae</taxon>
        <taxon>Marasmiaceae</taxon>
        <taxon>Marasmius</taxon>
    </lineage>
</organism>
<sequence length="64" mass="7669">SNPFLHRSRTSPIHLFISSTSLRRLSSVEAYRSIWWVPPTRNLTSGSRRISRKRSYIRKRRSIR</sequence>
<keyword evidence="2" id="KW-1185">Reference proteome</keyword>
<accession>A0ABR3EJ49</accession>
<name>A0ABR3EJ49_9AGAR</name>
<reference evidence="1 2" key="1">
    <citation type="submission" date="2024-02" db="EMBL/GenBank/DDBJ databases">
        <title>A draft genome for the cacao thread blight pathogen Marasmius crinis-equi.</title>
        <authorList>
            <person name="Cohen S.P."/>
            <person name="Baruah I.K."/>
            <person name="Amoako-Attah I."/>
            <person name="Bukari Y."/>
            <person name="Meinhardt L.W."/>
            <person name="Bailey B.A."/>
        </authorList>
    </citation>
    <scope>NUCLEOTIDE SEQUENCE [LARGE SCALE GENOMIC DNA]</scope>
    <source>
        <strain evidence="1 2">GH-76</strain>
    </source>
</reference>
<feature type="non-terminal residue" evidence="1">
    <location>
        <position position="1"/>
    </location>
</feature>